<dbReference type="EMBL" id="JARBHB010000006">
    <property type="protein sequence ID" value="KAJ8882199.1"/>
    <property type="molecule type" value="Genomic_DNA"/>
</dbReference>
<evidence type="ECO:0008006" key="4">
    <source>
        <dbReference type="Google" id="ProtNLM"/>
    </source>
</evidence>
<comment type="caution">
    <text evidence="2">The sequence shown here is derived from an EMBL/GenBank/DDBJ whole genome shotgun (WGS) entry which is preliminary data.</text>
</comment>
<feature type="region of interest" description="Disordered" evidence="1">
    <location>
        <begin position="19"/>
        <end position="57"/>
    </location>
</feature>
<evidence type="ECO:0000313" key="3">
    <source>
        <dbReference type="Proteomes" id="UP001159363"/>
    </source>
</evidence>
<sequence>MAASSHSSDRCWKKRWTANKMAASSSPWSPPTDDYKTRWSTPADGKQDRRRKHPPSKTNFKLTLTLAILADKMAKTPRWPPGSGCRLHLRQLALFYTTAGGPVRGTTDERTTSHGPGSTPAETAAKRIRYVTGVVEYENEIAVGVRIHKASDISQRAYCPSLVARAGDVAILLRWQPAKIDMARHYKRKTQRQSWNEDNMKKSLETVAAGMGKRTVAGQFGVPVMTLKRRAFDNNINATSYLKILGCKRPVFTPQQEEELVSYMLAMENRKHGCCFDYQLAERNGIVHNFSHQNKAAWKDQLRGFRLRHPHLSLRLPESTSVARPMGFDKPVVTKLFTLLKEEYKNYNYRPHWIFNVDETSLSNARFTNYTKNLNVIISHPTHRINYNLLMFELSKPSVTTMTND</sequence>
<proteinExistence type="predicted"/>
<gene>
    <name evidence="2" type="ORF">PR048_018687</name>
</gene>
<evidence type="ECO:0000313" key="2">
    <source>
        <dbReference type="EMBL" id="KAJ8882199.1"/>
    </source>
</evidence>
<keyword evidence="3" id="KW-1185">Reference proteome</keyword>
<protein>
    <recommendedName>
        <fullName evidence="4">Transposase</fullName>
    </recommendedName>
</protein>
<name>A0ABQ9HD61_9NEOP</name>
<evidence type="ECO:0000256" key="1">
    <source>
        <dbReference type="SAM" id="MobiDB-lite"/>
    </source>
</evidence>
<organism evidence="2 3">
    <name type="scientific">Dryococelus australis</name>
    <dbReference type="NCBI Taxonomy" id="614101"/>
    <lineage>
        <taxon>Eukaryota</taxon>
        <taxon>Metazoa</taxon>
        <taxon>Ecdysozoa</taxon>
        <taxon>Arthropoda</taxon>
        <taxon>Hexapoda</taxon>
        <taxon>Insecta</taxon>
        <taxon>Pterygota</taxon>
        <taxon>Neoptera</taxon>
        <taxon>Polyneoptera</taxon>
        <taxon>Phasmatodea</taxon>
        <taxon>Verophasmatodea</taxon>
        <taxon>Anareolatae</taxon>
        <taxon>Phasmatidae</taxon>
        <taxon>Eurycanthinae</taxon>
        <taxon>Dryococelus</taxon>
    </lineage>
</organism>
<accession>A0ABQ9HD61</accession>
<dbReference type="Proteomes" id="UP001159363">
    <property type="component" value="Chromosome 5"/>
</dbReference>
<feature type="region of interest" description="Disordered" evidence="1">
    <location>
        <begin position="103"/>
        <end position="122"/>
    </location>
</feature>
<reference evidence="2 3" key="1">
    <citation type="submission" date="2023-02" db="EMBL/GenBank/DDBJ databases">
        <title>LHISI_Scaffold_Assembly.</title>
        <authorList>
            <person name="Stuart O.P."/>
            <person name="Cleave R."/>
            <person name="Magrath M.J.L."/>
            <person name="Mikheyev A.S."/>
        </authorList>
    </citation>
    <scope>NUCLEOTIDE SEQUENCE [LARGE SCALE GENOMIC DNA]</scope>
    <source>
        <strain evidence="2">Daus_M_001</strain>
        <tissue evidence="2">Leg muscle</tissue>
    </source>
</reference>